<proteinExistence type="predicted"/>
<dbReference type="EMBL" id="GBXM01032906">
    <property type="protein sequence ID" value="JAH75671.1"/>
    <property type="molecule type" value="Transcribed_RNA"/>
</dbReference>
<organism evidence="1">
    <name type="scientific">Anguilla anguilla</name>
    <name type="common">European freshwater eel</name>
    <name type="synonym">Muraena anguilla</name>
    <dbReference type="NCBI Taxonomy" id="7936"/>
    <lineage>
        <taxon>Eukaryota</taxon>
        <taxon>Metazoa</taxon>
        <taxon>Chordata</taxon>
        <taxon>Craniata</taxon>
        <taxon>Vertebrata</taxon>
        <taxon>Euteleostomi</taxon>
        <taxon>Actinopterygii</taxon>
        <taxon>Neopterygii</taxon>
        <taxon>Teleostei</taxon>
        <taxon>Anguilliformes</taxon>
        <taxon>Anguillidae</taxon>
        <taxon>Anguilla</taxon>
    </lineage>
</organism>
<name>A0A0E9VCC5_ANGAN</name>
<dbReference type="AlphaFoldDB" id="A0A0E9VCC5"/>
<protein>
    <submittedName>
        <fullName evidence="1">Uncharacterized protein</fullName>
    </submittedName>
</protein>
<evidence type="ECO:0000313" key="1">
    <source>
        <dbReference type="EMBL" id="JAH75671.1"/>
    </source>
</evidence>
<accession>A0A0E9VCC5</accession>
<reference evidence="1" key="1">
    <citation type="submission" date="2014-11" db="EMBL/GenBank/DDBJ databases">
        <authorList>
            <person name="Amaro Gonzalez C."/>
        </authorList>
    </citation>
    <scope>NUCLEOTIDE SEQUENCE</scope>
</reference>
<reference evidence="1" key="2">
    <citation type="journal article" date="2015" name="Fish Shellfish Immunol.">
        <title>Early steps in the European eel (Anguilla anguilla)-Vibrio vulnificus interaction in the gills: Role of the RtxA13 toxin.</title>
        <authorList>
            <person name="Callol A."/>
            <person name="Pajuelo D."/>
            <person name="Ebbesson L."/>
            <person name="Teles M."/>
            <person name="MacKenzie S."/>
            <person name="Amaro C."/>
        </authorList>
    </citation>
    <scope>NUCLEOTIDE SEQUENCE</scope>
</reference>
<sequence length="20" mass="2263">MRLPSMTVTVLLLDKKDQAC</sequence>